<dbReference type="AlphaFoldDB" id="A0A543EAK9"/>
<evidence type="ECO:0000256" key="3">
    <source>
        <dbReference type="ARBA" id="ARBA00011952"/>
    </source>
</evidence>
<dbReference type="SUPFAM" id="SSF51182">
    <property type="entry name" value="RmlC-like cupins"/>
    <property type="match status" value="1"/>
</dbReference>
<dbReference type="Proteomes" id="UP000320235">
    <property type="component" value="Unassembled WGS sequence"/>
</dbReference>
<dbReference type="UniPathway" id="UPA00109">
    <property type="reaction ID" value="UER00181"/>
</dbReference>
<dbReference type="GO" id="GO:0006094">
    <property type="term" value="P:gluconeogenesis"/>
    <property type="evidence" value="ECO:0007669"/>
    <property type="project" value="UniProtKB-KW"/>
</dbReference>
<protein>
    <recommendedName>
        <fullName evidence="3">glucose-6-phosphate isomerase</fullName>
        <ecNumber evidence="3">5.3.1.9</ecNumber>
    </recommendedName>
</protein>
<evidence type="ECO:0000259" key="7">
    <source>
        <dbReference type="Pfam" id="PF06560"/>
    </source>
</evidence>
<evidence type="ECO:0000256" key="6">
    <source>
        <dbReference type="ARBA" id="ARBA00029321"/>
    </source>
</evidence>
<dbReference type="GO" id="GO:0005737">
    <property type="term" value="C:cytoplasm"/>
    <property type="evidence" value="ECO:0007669"/>
    <property type="project" value="InterPro"/>
</dbReference>
<sequence>MCAAARVAEPASLQVDPLNGLFSGRSERYEKHLADLGGLYRDTAAFDAALAAHDGEPVYWVESSTPEEGRGALTIGLSVLQPGRIGDEFAMTRGHLHAQAEFAELYYGIAGSGVMLLESVAGESRAVPITPGVAVHVPGGWVHRSVNVGADKLVTLFAYATEAGQDYGIIERAGGMQQLVVTDGDGGWTTRPNPDHGGYVA</sequence>
<evidence type="ECO:0000256" key="2">
    <source>
        <dbReference type="ARBA" id="ARBA00006542"/>
    </source>
</evidence>
<reference evidence="8 9" key="1">
    <citation type="submission" date="2019-06" db="EMBL/GenBank/DDBJ databases">
        <title>Sequencing the genomes of 1000 actinobacteria strains.</title>
        <authorList>
            <person name="Klenk H.-P."/>
        </authorList>
    </citation>
    <scope>NUCLEOTIDE SEQUENCE [LARGE SCALE GENOMIC DNA]</scope>
    <source>
        <strain evidence="8 9">DSM 105492</strain>
    </source>
</reference>
<evidence type="ECO:0000313" key="9">
    <source>
        <dbReference type="Proteomes" id="UP000320235"/>
    </source>
</evidence>
<dbReference type="EC" id="5.3.1.9" evidence="3"/>
<dbReference type="GO" id="GO:0004347">
    <property type="term" value="F:glucose-6-phosphate isomerase activity"/>
    <property type="evidence" value="ECO:0007669"/>
    <property type="project" value="UniProtKB-EC"/>
</dbReference>
<dbReference type="EMBL" id="VFPE01000008">
    <property type="protein sequence ID" value="TQM18623.1"/>
    <property type="molecule type" value="Genomic_DNA"/>
</dbReference>
<organism evidence="8 9">
    <name type="scientific">Microbacterium kyungheense</name>
    <dbReference type="NCBI Taxonomy" id="1263636"/>
    <lineage>
        <taxon>Bacteria</taxon>
        <taxon>Bacillati</taxon>
        <taxon>Actinomycetota</taxon>
        <taxon>Actinomycetes</taxon>
        <taxon>Micrococcales</taxon>
        <taxon>Microbacteriaceae</taxon>
        <taxon>Microbacterium</taxon>
    </lineage>
</organism>
<keyword evidence="5" id="KW-0324">Glycolysis</keyword>
<name>A0A543EAK9_9MICO</name>
<evidence type="ECO:0000256" key="1">
    <source>
        <dbReference type="ARBA" id="ARBA00004926"/>
    </source>
</evidence>
<comment type="similarity">
    <text evidence="2">Belongs to the archaeal-type GPI family.</text>
</comment>
<evidence type="ECO:0000313" key="8">
    <source>
        <dbReference type="EMBL" id="TQM18623.1"/>
    </source>
</evidence>
<dbReference type="GO" id="GO:0006096">
    <property type="term" value="P:glycolytic process"/>
    <property type="evidence" value="ECO:0007669"/>
    <property type="project" value="UniProtKB-UniPathway"/>
</dbReference>
<accession>A0A543EAK9</accession>
<proteinExistence type="inferred from homology"/>
<gene>
    <name evidence="8" type="ORF">FB391_3754</name>
</gene>
<comment type="caution">
    <text evidence="8">The sequence shown here is derived from an EMBL/GenBank/DDBJ whole genome shotgun (WGS) entry which is preliminary data.</text>
</comment>
<evidence type="ECO:0000256" key="5">
    <source>
        <dbReference type="ARBA" id="ARBA00023152"/>
    </source>
</evidence>
<dbReference type="CDD" id="cd02218">
    <property type="entry name" value="cupin_PGI"/>
    <property type="match status" value="1"/>
</dbReference>
<evidence type="ECO:0000256" key="4">
    <source>
        <dbReference type="ARBA" id="ARBA00022432"/>
    </source>
</evidence>
<comment type="pathway">
    <text evidence="1">Carbohydrate degradation; glycolysis; D-glyceraldehyde 3-phosphate and glycerone phosphate from D-glucose: step 2/4.</text>
</comment>
<feature type="domain" description="Glucose-6-phosphate isomerase prokaryote" evidence="7">
    <location>
        <begin position="31"/>
        <end position="191"/>
    </location>
</feature>
<dbReference type="InterPro" id="IPR014710">
    <property type="entry name" value="RmlC-like_jellyroll"/>
</dbReference>
<keyword evidence="9" id="KW-1185">Reference proteome</keyword>
<comment type="catalytic activity">
    <reaction evidence="6">
        <text>alpha-D-glucose 6-phosphate = beta-D-fructose 6-phosphate</text>
        <dbReference type="Rhea" id="RHEA:11816"/>
        <dbReference type="ChEBI" id="CHEBI:57634"/>
        <dbReference type="ChEBI" id="CHEBI:58225"/>
        <dbReference type="EC" id="5.3.1.9"/>
    </reaction>
</comment>
<keyword evidence="8" id="KW-0413">Isomerase</keyword>
<dbReference type="Pfam" id="PF06560">
    <property type="entry name" value="GPI"/>
    <property type="match status" value="1"/>
</dbReference>
<dbReference type="InterPro" id="IPR010551">
    <property type="entry name" value="G6P_isomerase_prok"/>
</dbReference>
<keyword evidence="4" id="KW-0312">Gluconeogenesis</keyword>
<dbReference type="InterPro" id="IPR011051">
    <property type="entry name" value="RmlC_Cupin_sf"/>
</dbReference>
<dbReference type="RefSeq" id="WP_185843167.1">
    <property type="nucleotide sequence ID" value="NZ_BAABLH010000006.1"/>
</dbReference>
<dbReference type="Gene3D" id="2.60.120.10">
    <property type="entry name" value="Jelly Rolls"/>
    <property type="match status" value="1"/>
</dbReference>